<dbReference type="PRINTS" id="PR00111">
    <property type="entry name" value="ABHYDROLASE"/>
</dbReference>
<accession>A0ABX6N9E9</accession>
<evidence type="ECO:0000313" key="3">
    <source>
        <dbReference type="EMBL" id="QJR31064.1"/>
    </source>
</evidence>
<keyword evidence="3" id="KW-0378">Hydrolase</keyword>
<name>A0ABX6N9E9_9BURK</name>
<dbReference type="Pfam" id="PF00561">
    <property type="entry name" value="Abhydrolase_1"/>
    <property type="match status" value="1"/>
</dbReference>
<dbReference type="PANTHER" id="PTHR43798">
    <property type="entry name" value="MONOACYLGLYCEROL LIPASE"/>
    <property type="match status" value="1"/>
</dbReference>
<dbReference type="GO" id="GO:0016787">
    <property type="term" value="F:hydrolase activity"/>
    <property type="evidence" value="ECO:0007669"/>
    <property type="project" value="UniProtKB-KW"/>
</dbReference>
<sequence length="308" mass="34718">MYQPLKQHESSFVDLRGLRTHLHCWGPEDAPLLVMVHGWMDVGASYQFVVDALKQDYRVVAPDWRGFGLSDWPVADGSPGIRSYWFPDYLADLDALLDHFSPTQPANLVGHSMGGNIAMMYAGVRPHRIRSVVNLEGFGMLDSPPEKAPKRYSNWLDEIKTPKELRTYNSLEAVAKRLQKTNHRLSDEKAMYLAQFWSKLDNEGYSLLGDAAHKIMNPIGYRLAEAQACWSNIAAPVLHVEAKQTEAGMWLSRAGEPVDFDAFRTRFNCVPNWKHVLVDNAGHMVHHDQPEVLAGLIEFHIAQSTNAG</sequence>
<dbReference type="SUPFAM" id="SSF53474">
    <property type="entry name" value="alpha/beta-Hydrolases"/>
    <property type="match status" value="1"/>
</dbReference>
<dbReference type="InterPro" id="IPR000073">
    <property type="entry name" value="AB_hydrolase_1"/>
</dbReference>
<feature type="coiled-coil region" evidence="1">
    <location>
        <begin position="168"/>
        <end position="195"/>
    </location>
</feature>
<organism evidence="3 4">
    <name type="scientific">Limnobacter profundi</name>
    <dbReference type="NCBI Taxonomy" id="2732163"/>
    <lineage>
        <taxon>Bacteria</taxon>
        <taxon>Pseudomonadati</taxon>
        <taxon>Pseudomonadota</taxon>
        <taxon>Betaproteobacteria</taxon>
        <taxon>Burkholderiales</taxon>
        <taxon>Burkholderiaceae</taxon>
        <taxon>Limnobacter</taxon>
    </lineage>
</organism>
<keyword evidence="4" id="KW-1185">Reference proteome</keyword>
<keyword evidence="1" id="KW-0175">Coiled coil</keyword>
<feature type="domain" description="AB hydrolase-1" evidence="2">
    <location>
        <begin position="31"/>
        <end position="288"/>
    </location>
</feature>
<reference evidence="3 4" key="1">
    <citation type="submission" date="2020-05" db="EMBL/GenBank/DDBJ databases">
        <title>Compete genome of Limnobacter sp. SAORIC-580.</title>
        <authorList>
            <person name="Song J."/>
            <person name="Cho J.-C."/>
        </authorList>
    </citation>
    <scope>NUCLEOTIDE SEQUENCE [LARGE SCALE GENOMIC DNA]</scope>
    <source>
        <strain evidence="3 4">SAORIC-580</strain>
    </source>
</reference>
<gene>
    <name evidence="3" type="ORF">HKT17_04540</name>
</gene>
<protein>
    <submittedName>
        <fullName evidence="3">Alpha/beta hydrolase</fullName>
    </submittedName>
</protein>
<evidence type="ECO:0000259" key="2">
    <source>
        <dbReference type="Pfam" id="PF00561"/>
    </source>
</evidence>
<dbReference type="InterPro" id="IPR050266">
    <property type="entry name" value="AB_hydrolase_sf"/>
</dbReference>
<dbReference type="EMBL" id="CP053084">
    <property type="protein sequence ID" value="QJR31064.1"/>
    <property type="molecule type" value="Genomic_DNA"/>
</dbReference>
<dbReference type="InterPro" id="IPR029058">
    <property type="entry name" value="AB_hydrolase_fold"/>
</dbReference>
<dbReference type="Gene3D" id="3.40.50.1820">
    <property type="entry name" value="alpha/beta hydrolase"/>
    <property type="match status" value="1"/>
</dbReference>
<evidence type="ECO:0000256" key="1">
    <source>
        <dbReference type="SAM" id="Coils"/>
    </source>
</evidence>
<proteinExistence type="predicted"/>
<dbReference type="Proteomes" id="UP000501130">
    <property type="component" value="Chromosome"/>
</dbReference>
<evidence type="ECO:0000313" key="4">
    <source>
        <dbReference type="Proteomes" id="UP000501130"/>
    </source>
</evidence>
<dbReference type="PANTHER" id="PTHR43798:SF33">
    <property type="entry name" value="HYDROLASE, PUTATIVE (AFU_ORTHOLOGUE AFUA_2G14860)-RELATED"/>
    <property type="match status" value="1"/>
</dbReference>